<dbReference type="Gene3D" id="3.40.50.2300">
    <property type="match status" value="1"/>
</dbReference>
<evidence type="ECO:0000256" key="6">
    <source>
        <dbReference type="PROSITE-ProRule" id="PRU00169"/>
    </source>
</evidence>
<dbReference type="SUPFAM" id="SSF55073">
    <property type="entry name" value="Nucleotide cyclase"/>
    <property type="match status" value="1"/>
</dbReference>
<keyword evidence="3" id="KW-0805">Transcription regulation</keyword>
<gene>
    <name evidence="9" type="ORF">QWI33_05660</name>
</gene>
<dbReference type="SMART" id="SM00448">
    <property type="entry name" value="REC"/>
    <property type="match status" value="1"/>
</dbReference>
<accession>A0ABT7YKN6</accession>
<comment type="caution">
    <text evidence="9">The sequence shown here is derived from an EMBL/GenBank/DDBJ whole genome shotgun (WGS) entry which is preliminary data.</text>
</comment>
<dbReference type="InterPro" id="IPR001789">
    <property type="entry name" value="Sig_transdc_resp-reg_receiver"/>
</dbReference>
<evidence type="ECO:0000256" key="2">
    <source>
        <dbReference type="ARBA" id="ARBA00023012"/>
    </source>
</evidence>
<keyword evidence="1" id="KW-0597">Phosphoprotein</keyword>
<proteinExistence type="predicted"/>
<dbReference type="PANTHER" id="PTHR48111">
    <property type="entry name" value="REGULATOR OF RPOS"/>
    <property type="match status" value="1"/>
</dbReference>
<protein>
    <submittedName>
        <fullName evidence="9">Response regulator</fullName>
    </submittedName>
</protein>
<feature type="domain" description="GGDEF" evidence="8">
    <location>
        <begin position="158"/>
        <end position="313"/>
    </location>
</feature>
<evidence type="ECO:0000256" key="1">
    <source>
        <dbReference type="ARBA" id="ARBA00022553"/>
    </source>
</evidence>
<organism evidence="9 10">
    <name type="scientific">Glycomyces tritici</name>
    <dbReference type="NCBI Taxonomy" id="2665176"/>
    <lineage>
        <taxon>Bacteria</taxon>
        <taxon>Bacillati</taxon>
        <taxon>Actinomycetota</taxon>
        <taxon>Actinomycetes</taxon>
        <taxon>Glycomycetales</taxon>
        <taxon>Glycomycetaceae</taxon>
        <taxon>Glycomyces</taxon>
    </lineage>
</organism>
<dbReference type="RefSeq" id="WP_289955773.1">
    <property type="nucleotide sequence ID" value="NZ_JAUEMJ010000002.1"/>
</dbReference>
<reference evidence="9" key="1">
    <citation type="submission" date="2023-06" db="EMBL/GenBank/DDBJ databases">
        <title>Gycomyces niveus sp.nov., a novel actinomycete isolated from soil in Shouguang.</title>
        <authorList>
            <person name="Yang X."/>
            <person name="Zhao J."/>
        </authorList>
    </citation>
    <scope>NUCLEOTIDE SEQUENCE</scope>
    <source>
        <strain evidence="9">NEAU C2</strain>
    </source>
</reference>
<dbReference type="PROSITE" id="PS50887">
    <property type="entry name" value="GGDEF"/>
    <property type="match status" value="1"/>
</dbReference>
<dbReference type="InterPro" id="IPR011006">
    <property type="entry name" value="CheY-like_superfamily"/>
</dbReference>
<evidence type="ECO:0000313" key="10">
    <source>
        <dbReference type="Proteomes" id="UP001171902"/>
    </source>
</evidence>
<keyword evidence="2" id="KW-0902">Two-component regulatory system</keyword>
<dbReference type="Pfam" id="PF00072">
    <property type="entry name" value="Response_reg"/>
    <property type="match status" value="1"/>
</dbReference>
<feature type="domain" description="Response regulatory" evidence="7">
    <location>
        <begin position="9"/>
        <end position="125"/>
    </location>
</feature>
<dbReference type="NCBIfam" id="TIGR00254">
    <property type="entry name" value="GGDEF"/>
    <property type="match status" value="1"/>
</dbReference>
<evidence type="ECO:0000256" key="3">
    <source>
        <dbReference type="ARBA" id="ARBA00023015"/>
    </source>
</evidence>
<dbReference type="EMBL" id="JAUEMJ010000002">
    <property type="protein sequence ID" value="MDN3239200.1"/>
    <property type="molecule type" value="Genomic_DNA"/>
</dbReference>
<dbReference type="InterPro" id="IPR000160">
    <property type="entry name" value="GGDEF_dom"/>
</dbReference>
<dbReference type="PANTHER" id="PTHR48111:SF1">
    <property type="entry name" value="TWO-COMPONENT RESPONSE REGULATOR ORR33"/>
    <property type="match status" value="1"/>
</dbReference>
<dbReference type="SUPFAM" id="SSF52172">
    <property type="entry name" value="CheY-like"/>
    <property type="match status" value="1"/>
</dbReference>
<comment type="caution">
    <text evidence="6">Lacks conserved residue(s) required for the propagation of feature annotation.</text>
</comment>
<evidence type="ECO:0000259" key="8">
    <source>
        <dbReference type="PROSITE" id="PS50887"/>
    </source>
</evidence>
<dbReference type="Gene3D" id="3.30.70.270">
    <property type="match status" value="1"/>
</dbReference>
<keyword evidence="4" id="KW-0238">DNA-binding</keyword>
<keyword evidence="5" id="KW-0804">Transcription</keyword>
<evidence type="ECO:0000313" key="9">
    <source>
        <dbReference type="EMBL" id="MDN3239200.1"/>
    </source>
</evidence>
<dbReference type="InterPro" id="IPR039420">
    <property type="entry name" value="WalR-like"/>
</dbReference>
<evidence type="ECO:0000256" key="5">
    <source>
        <dbReference type="ARBA" id="ARBA00023163"/>
    </source>
</evidence>
<sequence length="330" mass="35872">MPAPTPAELVLIADNDPEIAEFLAARLRADGFDTALARDGYQALAGIALRRPGIVLLEADLPFIDGLALTRQLRADPATASLPLILLGAGPSSADKIAGLKAGADDYIAKPFDPAEVSARIDSAIRRHREVRESSPLTGMPGNDRILRELQAWIKRGDPFALCYIDIDQFKAVNDVYGFVRGDEFIRALAECVYAAAGDAGAAPVFLGHVGGDDFTILCLPEHAEAVTGFLNDHFARRVRQLCEPRDVERGYIEHADRASRRLTRSRLPTLSTGVALSTVRRFADAYEAVAEATTLKSVAKSHPGNYVAFPEGRAPGRTNRRPVFWTNER</sequence>
<dbReference type="InterPro" id="IPR029787">
    <property type="entry name" value="Nucleotide_cyclase"/>
</dbReference>
<dbReference type="SMART" id="SM00267">
    <property type="entry name" value="GGDEF"/>
    <property type="match status" value="1"/>
</dbReference>
<dbReference type="Proteomes" id="UP001171902">
    <property type="component" value="Unassembled WGS sequence"/>
</dbReference>
<dbReference type="Pfam" id="PF00990">
    <property type="entry name" value="GGDEF"/>
    <property type="match status" value="1"/>
</dbReference>
<dbReference type="PROSITE" id="PS50110">
    <property type="entry name" value="RESPONSE_REGULATORY"/>
    <property type="match status" value="1"/>
</dbReference>
<name>A0ABT7YKN6_9ACTN</name>
<evidence type="ECO:0000259" key="7">
    <source>
        <dbReference type="PROSITE" id="PS50110"/>
    </source>
</evidence>
<evidence type="ECO:0000256" key="4">
    <source>
        <dbReference type="ARBA" id="ARBA00023125"/>
    </source>
</evidence>
<dbReference type="CDD" id="cd01949">
    <property type="entry name" value="GGDEF"/>
    <property type="match status" value="1"/>
</dbReference>
<dbReference type="InterPro" id="IPR043128">
    <property type="entry name" value="Rev_trsase/Diguanyl_cyclase"/>
</dbReference>
<keyword evidence="10" id="KW-1185">Reference proteome</keyword>